<dbReference type="Gene3D" id="1.20.1050.10">
    <property type="match status" value="1"/>
</dbReference>
<dbReference type="EMBL" id="HBGB01032116">
    <property type="protein sequence ID" value="CAD9063784.1"/>
    <property type="molecule type" value="Transcribed_RNA"/>
</dbReference>
<evidence type="ECO:0000313" key="3">
    <source>
        <dbReference type="EMBL" id="CAD9063785.1"/>
    </source>
</evidence>
<proteinExistence type="predicted"/>
<accession>A0A6U4FA42</accession>
<evidence type="ECO:0000313" key="2">
    <source>
        <dbReference type="EMBL" id="CAD9063784.1"/>
    </source>
</evidence>
<gene>
    <name evidence="2" type="ORF">VBRA1451_LOCUS18854</name>
    <name evidence="3" type="ORF">VBRA1451_LOCUS18855</name>
</gene>
<dbReference type="Pfam" id="PF14497">
    <property type="entry name" value="GST_C_3"/>
    <property type="match status" value="1"/>
</dbReference>
<dbReference type="PROSITE" id="PS50405">
    <property type="entry name" value="GST_CTER"/>
    <property type="match status" value="1"/>
</dbReference>
<feature type="domain" description="GST C-terminal" evidence="1">
    <location>
        <begin position="4"/>
        <end position="131"/>
    </location>
</feature>
<dbReference type="AlphaFoldDB" id="A0A6U4FA42"/>
<dbReference type="InterPro" id="IPR010987">
    <property type="entry name" value="Glutathione-S-Trfase_C-like"/>
</dbReference>
<name>A0A6U4FA42_9ALVE</name>
<organism evidence="2">
    <name type="scientific">Vitrella brassicaformis</name>
    <dbReference type="NCBI Taxonomy" id="1169539"/>
    <lineage>
        <taxon>Eukaryota</taxon>
        <taxon>Sar</taxon>
        <taxon>Alveolata</taxon>
        <taxon>Colpodellida</taxon>
        <taxon>Vitrellaceae</taxon>
        <taxon>Vitrella</taxon>
    </lineage>
</organism>
<dbReference type="SUPFAM" id="SSF47616">
    <property type="entry name" value="GST C-terminal domain-like"/>
    <property type="match status" value="1"/>
</dbReference>
<dbReference type="EMBL" id="HBGB01032117">
    <property type="protein sequence ID" value="CAD9063785.1"/>
    <property type="molecule type" value="Transcribed_RNA"/>
</dbReference>
<dbReference type="PANTHER" id="PTHR44051:SF8">
    <property type="entry name" value="GLUTATHIONE S-TRANSFERASE GSTA"/>
    <property type="match status" value="1"/>
</dbReference>
<sequence length="131" mass="15387">MPSDLHKKYEVTQWLMWQMGGLGPMLGQMGHFWKHAAKNQPEEKLAYGQERYFTEGQRLWKVLDTQLEGKEYVCGDISIADFAIFPWLICVDKFYGMADKFLEYKNVQAYIERMWSRPAVKKGMAAMPFPH</sequence>
<reference evidence="2" key="1">
    <citation type="submission" date="2021-01" db="EMBL/GenBank/DDBJ databases">
        <authorList>
            <person name="Corre E."/>
            <person name="Pelletier E."/>
            <person name="Niang G."/>
            <person name="Scheremetjew M."/>
            <person name="Finn R."/>
            <person name="Kale V."/>
            <person name="Holt S."/>
            <person name="Cochrane G."/>
            <person name="Meng A."/>
            <person name="Brown T."/>
            <person name="Cohen L."/>
        </authorList>
    </citation>
    <scope>NUCLEOTIDE SEQUENCE</scope>
    <source>
        <strain evidence="2">CCMP3346</strain>
    </source>
</reference>
<protein>
    <recommendedName>
        <fullName evidence="1">GST C-terminal domain-containing protein</fullName>
    </recommendedName>
</protein>
<dbReference type="InterPro" id="IPR036282">
    <property type="entry name" value="Glutathione-S-Trfase_C_sf"/>
</dbReference>
<dbReference type="PANTHER" id="PTHR44051">
    <property type="entry name" value="GLUTATHIONE S-TRANSFERASE-RELATED"/>
    <property type="match status" value="1"/>
</dbReference>
<evidence type="ECO:0000259" key="1">
    <source>
        <dbReference type="PROSITE" id="PS50405"/>
    </source>
</evidence>
<dbReference type="InterPro" id="IPR004046">
    <property type="entry name" value="GST_C"/>
</dbReference>